<proteinExistence type="inferred from homology"/>
<evidence type="ECO:0000256" key="7">
    <source>
        <dbReference type="ARBA" id="ARBA00023136"/>
    </source>
</evidence>
<keyword evidence="9 10" id="KW-0961">Cell wall biogenesis/degradation</keyword>
<dbReference type="GO" id="GO:0050511">
    <property type="term" value="F:undecaprenyldiphospho-muramoylpentapeptide beta-N-acetylglucosaminyltransferase activity"/>
    <property type="evidence" value="ECO:0007669"/>
    <property type="project" value="UniProtKB-UniRule"/>
</dbReference>
<evidence type="ECO:0000256" key="3">
    <source>
        <dbReference type="ARBA" id="ARBA00022676"/>
    </source>
</evidence>
<dbReference type="CDD" id="cd03785">
    <property type="entry name" value="GT28_MurG"/>
    <property type="match status" value="1"/>
</dbReference>
<gene>
    <name evidence="10 14" type="primary">murG</name>
    <name evidence="14" type="ORF">COT42_08510</name>
</gene>
<evidence type="ECO:0000259" key="12">
    <source>
        <dbReference type="Pfam" id="PF03033"/>
    </source>
</evidence>
<comment type="caution">
    <text evidence="14">The sequence shown here is derived from an EMBL/GenBank/DDBJ whole genome shotgun (WGS) entry which is preliminary data.</text>
</comment>
<dbReference type="PANTHER" id="PTHR21015:SF22">
    <property type="entry name" value="GLYCOSYLTRANSFERASE"/>
    <property type="match status" value="1"/>
</dbReference>
<dbReference type="GO" id="GO:0005886">
    <property type="term" value="C:plasma membrane"/>
    <property type="evidence" value="ECO:0007669"/>
    <property type="project" value="UniProtKB-SubCell"/>
</dbReference>
<dbReference type="AlphaFoldDB" id="A0A2H0XTL8"/>
<comment type="similarity">
    <text evidence="10">Belongs to the glycosyltransferase 28 family. MurG subfamily.</text>
</comment>
<evidence type="ECO:0000256" key="2">
    <source>
        <dbReference type="ARBA" id="ARBA00022618"/>
    </source>
</evidence>
<feature type="binding site" evidence="10">
    <location>
        <position position="162"/>
    </location>
    <ligand>
        <name>UDP-N-acetyl-alpha-D-glucosamine</name>
        <dbReference type="ChEBI" id="CHEBI:57705"/>
    </ligand>
</feature>
<dbReference type="InterPro" id="IPR007235">
    <property type="entry name" value="Glyco_trans_28_C"/>
</dbReference>
<keyword evidence="8 10" id="KW-0131">Cell cycle</keyword>
<evidence type="ECO:0000256" key="1">
    <source>
        <dbReference type="ARBA" id="ARBA00022475"/>
    </source>
</evidence>
<dbReference type="UniPathway" id="UPA00219"/>
<evidence type="ECO:0000256" key="5">
    <source>
        <dbReference type="ARBA" id="ARBA00022960"/>
    </source>
</evidence>
<dbReference type="GO" id="GO:0051991">
    <property type="term" value="F:UDP-N-acetyl-D-glucosamine:N-acetylmuramoyl-L-alanyl-D-glutamyl-meso-2,6-diaminopimelyl-D-alanyl-D-alanine-diphosphoundecaprenol 4-beta-N-acetylglucosaminlytransferase activity"/>
    <property type="evidence" value="ECO:0007669"/>
    <property type="project" value="RHEA"/>
</dbReference>
<keyword evidence="6 10" id="KW-0573">Peptidoglycan synthesis</keyword>
<dbReference type="EMBL" id="PEYM01000139">
    <property type="protein sequence ID" value="PIS28314.1"/>
    <property type="molecule type" value="Genomic_DNA"/>
</dbReference>
<evidence type="ECO:0000313" key="15">
    <source>
        <dbReference type="Proteomes" id="UP000231343"/>
    </source>
</evidence>
<keyword evidence="5 10" id="KW-0133">Cell shape</keyword>
<dbReference type="GO" id="GO:0071555">
    <property type="term" value="P:cell wall organization"/>
    <property type="evidence" value="ECO:0007669"/>
    <property type="project" value="UniProtKB-KW"/>
</dbReference>
<organism evidence="14 15">
    <name type="scientific">Candidatus Saganbacteria bacterium CG08_land_8_20_14_0_20_45_16</name>
    <dbReference type="NCBI Taxonomy" id="2014293"/>
    <lineage>
        <taxon>Bacteria</taxon>
        <taxon>Bacillati</taxon>
        <taxon>Saganbacteria</taxon>
    </lineage>
</organism>
<feature type="domain" description="Glycosyltransferase family 28 N-terminal" evidence="12">
    <location>
        <begin position="4"/>
        <end position="142"/>
    </location>
</feature>
<feature type="binding site" evidence="10">
    <location>
        <position position="275"/>
    </location>
    <ligand>
        <name>UDP-N-acetyl-alpha-D-glucosamine</name>
        <dbReference type="ChEBI" id="CHEBI:57705"/>
    </ligand>
</feature>
<accession>A0A2H0XTL8</accession>
<feature type="binding site" evidence="10">
    <location>
        <position position="124"/>
    </location>
    <ligand>
        <name>UDP-N-acetyl-alpha-D-glucosamine</name>
        <dbReference type="ChEBI" id="CHEBI:57705"/>
    </ligand>
</feature>
<evidence type="ECO:0000259" key="13">
    <source>
        <dbReference type="Pfam" id="PF04101"/>
    </source>
</evidence>
<keyword evidence="2 10" id="KW-0132">Cell division</keyword>
<dbReference type="GO" id="GO:0009252">
    <property type="term" value="P:peptidoglycan biosynthetic process"/>
    <property type="evidence" value="ECO:0007669"/>
    <property type="project" value="UniProtKB-UniRule"/>
</dbReference>
<sequence>MKTAIVAGGTGGHIYPGIAIAQELTRRGKNGAILFIGGWEGLEKILVPKAGFVIKLIWARAMLRKLSYQALSAPFVSLVGFFQSIFLLLMEKPDILIATGGYVSLPVCLAAKLLRVPIILLEQNVLPGFVTRLCARLATKIFLAFEESQKYLVGEVVGNPVRRAIIELKKQPHEPTVLVIGGSQGARTINQSVISSIDKIPQAIKVIHVIGQRDYSPGHQKENYLPLAYVDNMAELLAKVDLVVSRSGATALAEFLVVGLPMVLIPFPYAAGNHQWQNAQVLAKAGCAKVIANQDFTPQVFIKLLTDFDSQQYAKMSTACQLLARPLAAERIVDFIYDYV</sequence>
<feature type="binding site" evidence="10">
    <location>
        <position position="183"/>
    </location>
    <ligand>
        <name>UDP-N-acetyl-alpha-D-glucosamine</name>
        <dbReference type="ChEBI" id="CHEBI:57705"/>
    </ligand>
</feature>
<dbReference type="PANTHER" id="PTHR21015">
    <property type="entry name" value="UDP-N-ACETYLGLUCOSAMINE--N-ACETYLMURAMYL-(PENTAPEPTIDE) PYROPHOSPHORYL-UNDECAPRENOL N-ACETYLGLUCOSAMINE TRANSFERASE 1"/>
    <property type="match status" value="1"/>
</dbReference>
<comment type="pathway">
    <text evidence="10">Cell wall biogenesis; peptidoglycan biosynthesis.</text>
</comment>
<dbReference type="InterPro" id="IPR006009">
    <property type="entry name" value="GlcNAc_MurG"/>
</dbReference>
<evidence type="ECO:0000313" key="14">
    <source>
        <dbReference type="EMBL" id="PIS28314.1"/>
    </source>
</evidence>
<keyword evidence="7 10" id="KW-0472">Membrane</keyword>
<evidence type="ECO:0000256" key="4">
    <source>
        <dbReference type="ARBA" id="ARBA00022679"/>
    </source>
</evidence>
<reference evidence="14 15" key="1">
    <citation type="submission" date="2017-09" db="EMBL/GenBank/DDBJ databases">
        <title>Depth-based differentiation of microbial function through sediment-hosted aquifers and enrichment of novel symbionts in the deep terrestrial subsurface.</title>
        <authorList>
            <person name="Probst A.J."/>
            <person name="Ladd B."/>
            <person name="Jarett J.K."/>
            <person name="Geller-Mcgrath D.E."/>
            <person name="Sieber C.M."/>
            <person name="Emerson J.B."/>
            <person name="Anantharaman K."/>
            <person name="Thomas B.C."/>
            <person name="Malmstrom R."/>
            <person name="Stieglmeier M."/>
            <person name="Klingl A."/>
            <person name="Woyke T."/>
            <person name="Ryan C.M."/>
            <person name="Banfield J.F."/>
        </authorList>
    </citation>
    <scope>NUCLEOTIDE SEQUENCE [LARGE SCALE GENOMIC DNA]</scope>
    <source>
        <strain evidence="14">CG08_land_8_20_14_0_20_45_16</strain>
    </source>
</reference>
<comment type="catalytic activity">
    <reaction evidence="10">
        <text>di-trans,octa-cis-undecaprenyl diphospho-N-acetyl-alpha-D-muramoyl-L-alanyl-D-glutamyl-meso-2,6-diaminopimeloyl-D-alanyl-D-alanine + UDP-N-acetyl-alpha-D-glucosamine = di-trans,octa-cis-undecaprenyl diphospho-[N-acetyl-alpha-D-glucosaminyl-(1-&gt;4)]-N-acetyl-alpha-D-muramoyl-L-alanyl-D-glutamyl-meso-2,6-diaminopimeloyl-D-alanyl-D-alanine + UDP + H(+)</text>
        <dbReference type="Rhea" id="RHEA:31227"/>
        <dbReference type="ChEBI" id="CHEBI:15378"/>
        <dbReference type="ChEBI" id="CHEBI:57705"/>
        <dbReference type="ChEBI" id="CHEBI:58223"/>
        <dbReference type="ChEBI" id="CHEBI:61387"/>
        <dbReference type="ChEBI" id="CHEBI:61388"/>
        <dbReference type="EC" id="2.4.1.227"/>
    </reaction>
</comment>
<dbReference type="Pfam" id="PF03033">
    <property type="entry name" value="Glyco_transf_28"/>
    <property type="match status" value="1"/>
</dbReference>
<name>A0A2H0XTL8_UNCSA</name>
<keyword evidence="1 10" id="KW-1003">Cell membrane</keyword>
<keyword evidence="11" id="KW-0812">Transmembrane</keyword>
<dbReference type="EC" id="2.4.1.227" evidence="10"/>
<evidence type="ECO:0000256" key="8">
    <source>
        <dbReference type="ARBA" id="ARBA00023306"/>
    </source>
</evidence>
<dbReference type="Gene3D" id="3.40.50.2000">
    <property type="entry name" value="Glycogen Phosphorylase B"/>
    <property type="match status" value="2"/>
</dbReference>
<dbReference type="HAMAP" id="MF_00033">
    <property type="entry name" value="MurG"/>
    <property type="match status" value="1"/>
</dbReference>
<dbReference type="GO" id="GO:0051301">
    <property type="term" value="P:cell division"/>
    <property type="evidence" value="ECO:0007669"/>
    <property type="project" value="UniProtKB-KW"/>
</dbReference>
<evidence type="ECO:0000256" key="11">
    <source>
        <dbReference type="SAM" id="Phobius"/>
    </source>
</evidence>
<protein>
    <recommendedName>
        <fullName evidence="10">UDP-N-acetylglucosamine--N-acetylmuramyl-(pentapeptide) pyrophosphoryl-undecaprenol N-acetylglucosamine transferase</fullName>
        <ecNumber evidence="10">2.4.1.227</ecNumber>
    </recommendedName>
    <alternativeName>
        <fullName evidence="10">Undecaprenyl-PP-MurNAc-pentapeptide-UDPGlcNAc GlcNAc transferase</fullName>
    </alternativeName>
</protein>
<dbReference type="Proteomes" id="UP000231343">
    <property type="component" value="Unassembled WGS sequence"/>
</dbReference>
<dbReference type="NCBIfam" id="TIGR01133">
    <property type="entry name" value="murG"/>
    <property type="match status" value="1"/>
</dbReference>
<dbReference type="Pfam" id="PF04101">
    <property type="entry name" value="Glyco_tran_28_C"/>
    <property type="match status" value="1"/>
</dbReference>
<evidence type="ECO:0000256" key="9">
    <source>
        <dbReference type="ARBA" id="ARBA00023316"/>
    </source>
</evidence>
<evidence type="ECO:0000256" key="6">
    <source>
        <dbReference type="ARBA" id="ARBA00022984"/>
    </source>
</evidence>
<keyword evidence="4 10" id="KW-0808">Transferase</keyword>
<feature type="domain" description="Glycosyl transferase family 28 C-terminal" evidence="13">
    <location>
        <begin position="176"/>
        <end position="331"/>
    </location>
</feature>
<comment type="caution">
    <text evidence="10">Lacks conserved residue(s) required for the propagation of feature annotation.</text>
</comment>
<keyword evidence="11" id="KW-1133">Transmembrane helix</keyword>
<dbReference type="SUPFAM" id="SSF53756">
    <property type="entry name" value="UDP-Glycosyltransferase/glycogen phosphorylase"/>
    <property type="match status" value="1"/>
</dbReference>
<feature type="binding site" evidence="10">
    <location>
        <begin position="10"/>
        <end position="12"/>
    </location>
    <ligand>
        <name>UDP-N-acetyl-alpha-D-glucosamine</name>
        <dbReference type="ChEBI" id="CHEBI:57705"/>
    </ligand>
</feature>
<dbReference type="GO" id="GO:0005975">
    <property type="term" value="P:carbohydrate metabolic process"/>
    <property type="evidence" value="ECO:0007669"/>
    <property type="project" value="InterPro"/>
</dbReference>
<keyword evidence="3 10" id="KW-0328">Glycosyltransferase</keyword>
<dbReference type="GO" id="GO:0008360">
    <property type="term" value="P:regulation of cell shape"/>
    <property type="evidence" value="ECO:0007669"/>
    <property type="project" value="UniProtKB-KW"/>
</dbReference>
<feature type="transmembrane region" description="Helical" evidence="11">
    <location>
        <begin position="70"/>
        <end position="89"/>
    </location>
</feature>
<evidence type="ECO:0000256" key="10">
    <source>
        <dbReference type="HAMAP-Rule" id="MF_00033"/>
    </source>
</evidence>
<comment type="function">
    <text evidence="10">Cell wall formation. Catalyzes the transfer of a GlcNAc subunit on undecaprenyl-pyrophosphoryl-MurNAc-pentapeptide (lipid intermediate I) to form undecaprenyl-pyrophosphoryl-MurNAc-(pentapeptide)GlcNAc (lipid intermediate II).</text>
</comment>
<comment type="subcellular location">
    <subcellularLocation>
        <location evidence="10">Cell membrane</location>
        <topology evidence="10">Peripheral membrane protein</topology>
        <orientation evidence="10">Cytoplasmic side</orientation>
    </subcellularLocation>
</comment>
<dbReference type="InterPro" id="IPR004276">
    <property type="entry name" value="GlycoTrans_28_N"/>
</dbReference>